<dbReference type="PANTHER" id="PTHR43279">
    <property type="entry name" value="CATECHOL-2,3-DIOXYGENASE"/>
    <property type="match status" value="1"/>
</dbReference>
<gene>
    <name evidence="2" type="ORF">FZC84_17695</name>
</gene>
<feature type="domain" description="VOC" evidence="1">
    <location>
        <begin position="10"/>
        <end position="126"/>
    </location>
</feature>
<dbReference type="InterPro" id="IPR029068">
    <property type="entry name" value="Glyas_Bleomycin-R_OHBP_Dase"/>
</dbReference>
<name>A0A5D4MA49_9BACI</name>
<dbReference type="Proteomes" id="UP000325182">
    <property type="component" value="Unassembled WGS sequence"/>
</dbReference>
<sequence length="281" mass="31103">MNFHQNPLTYVGKVSLKVQNLERSLVFYKEVLGFTILEQTERTASLSANGKTALLTLEQPADVVTKSGRTTGLYHFALLLPTREDLANFVQHSAEIGLRLASSDHLVSEALYFSDPDGNGIEVYADRAHADWDWSNGEVKMSVDPLDFKDLLSIKRNHPWNDLPAETVMGHIHLHVSQLKETEEFYIEGLGFDVVSRFGSQALFISTGEYHHHIGLNTWNGIGAPPPSQNSVGLQSFTLMLPSEKARNEAAGRLRSIGAIVSEDFVTEDPSGNKILLEISS</sequence>
<organism evidence="2 3">
    <name type="scientific">Rossellomorea vietnamensis</name>
    <dbReference type="NCBI Taxonomy" id="218284"/>
    <lineage>
        <taxon>Bacteria</taxon>
        <taxon>Bacillati</taxon>
        <taxon>Bacillota</taxon>
        <taxon>Bacilli</taxon>
        <taxon>Bacillales</taxon>
        <taxon>Bacillaceae</taxon>
        <taxon>Rossellomorea</taxon>
    </lineage>
</organism>
<feature type="domain" description="VOC" evidence="1">
    <location>
        <begin position="168"/>
        <end position="280"/>
    </location>
</feature>
<accession>A0A5D4MA49</accession>
<dbReference type="PANTHER" id="PTHR43279:SF1">
    <property type="entry name" value="CATECHOL-2,3-DIOXYGENASE"/>
    <property type="match status" value="1"/>
</dbReference>
<evidence type="ECO:0000313" key="2">
    <source>
        <dbReference type="EMBL" id="TYR97850.1"/>
    </source>
</evidence>
<proteinExistence type="predicted"/>
<dbReference type="RefSeq" id="WP_148954733.1">
    <property type="nucleotide sequence ID" value="NZ_VTEG01000016.1"/>
</dbReference>
<reference evidence="2 3" key="1">
    <citation type="submission" date="2019-08" db="EMBL/GenBank/DDBJ databases">
        <title>Bacillus genomes from the desert of Cuatro Cienegas, Coahuila.</title>
        <authorList>
            <person name="Olmedo-Alvarez G."/>
        </authorList>
    </citation>
    <scope>NUCLEOTIDE SEQUENCE [LARGE SCALE GENOMIC DNA]</scope>
    <source>
        <strain evidence="2 3">CH128b_4D</strain>
    </source>
</reference>
<dbReference type="PROSITE" id="PS51819">
    <property type="entry name" value="VOC"/>
    <property type="match status" value="2"/>
</dbReference>
<evidence type="ECO:0000259" key="1">
    <source>
        <dbReference type="PROSITE" id="PS51819"/>
    </source>
</evidence>
<comment type="caution">
    <text evidence="2">The sequence shown here is derived from an EMBL/GenBank/DDBJ whole genome shotgun (WGS) entry which is preliminary data.</text>
</comment>
<dbReference type="Gene3D" id="3.10.180.10">
    <property type="entry name" value="2,3-Dihydroxybiphenyl 1,2-Dioxygenase, domain 1"/>
    <property type="match status" value="2"/>
</dbReference>
<dbReference type="Pfam" id="PF00903">
    <property type="entry name" value="Glyoxalase"/>
    <property type="match status" value="1"/>
</dbReference>
<dbReference type="InterPro" id="IPR037523">
    <property type="entry name" value="VOC_core"/>
</dbReference>
<protein>
    <submittedName>
        <fullName evidence="2">VOC family protein</fullName>
    </submittedName>
</protein>
<dbReference type="SUPFAM" id="SSF54593">
    <property type="entry name" value="Glyoxalase/Bleomycin resistance protein/Dihydroxybiphenyl dioxygenase"/>
    <property type="match status" value="2"/>
</dbReference>
<dbReference type="InterPro" id="IPR004360">
    <property type="entry name" value="Glyas_Fos-R_dOase_dom"/>
</dbReference>
<dbReference type="EMBL" id="VTEG01000016">
    <property type="protein sequence ID" value="TYR97850.1"/>
    <property type="molecule type" value="Genomic_DNA"/>
</dbReference>
<evidence type="ECO:0000313" key="3">
    <source>
        <dbReference type="Proteomes" id="UP000325182"/>
    </source>
</evidence>
<dbReference type="AlphaFoldDB" id="A0A5D4MA49"/>